<dbReference type="PROSITE" id="PS50853">
    <property type="entry name" value="FN3"/>
    <property type="match status" value="2"/>
</dbReference>
<keyword evidence="1" id="KW-1015">Disulfide bond</keyword>
<dbReference type="Gene3D" id="2.60.40.10">
    <property type="entry name" value="Immunoglobulins"/>
    <property type="match status" value="2"/>
</dbReference>
<dbReference type="CDD" id="cd00063">
    <property type="entry name" value="FN3"/>
    <property type="match status" value="2"/>
</dbReference>
<accession>A0ABV0NDQ1</accession>
<protein>
    <recommendedName>
        <fullName evidence="3">Fibronectin type-III domain-containing protein</fullName>
    </recommendedName>
</protein>
<dbReference type="SUPFAM" id="SSF49265">
    <property type="entry name" value="Fibronectin type III"/>
    <property type="match status" value="1"/>
</dbReference>
<evidence type="ECO:0000256" key="2">
    <source>
        <dbReference type="ARBA" id="ARBA00023319"/>
    </source>
</evidence>
<dbReference type="InterPro" id="IPR036116">
    <property type="entry name" value="FN3_sf"/>
</dbReference>
<gene>
    <name evidence="4" type="ORF">GOODEAATRI_025006</name>
</gene>
<evidence type="ECO:0000259" key="3">
    <source>
        <dbReference type="PROSITE" id="PS50853"/>
    </source>
</evidence>
<dbReference type="InterPro" id="IPR013783">
    <property type="entry name" value="Ig-like_fold"/>
</dbReference>
<keyword evidence="2" id="KW-0393">Immunoglobulin domain</keyword>
<dbReference type="SMART" id="SM00060">
    <property type="entry name" value="FN3"/>
    <property type="match status" value="2"/>
</dbReference>
<feature type="domain" description="Fibronectin type-III" evidence="3">
    <location>
        <begin position="64"/>
        <end position="161"/>
    </location>
</feature>
<name>A0ABV0NDQ1_9TELE</name>
<feature type="non-terminal residue" evidence="4">
    <location>
        <position position="259"/>
    </location>
</feature>
<dbReference type="PANTHER" id="PTHR44170:SF53">
    <property type="entry name" value="DS CELL ADHESION MOLECULE LIKE 1"/>
    <property type="match status" value="1"/>
</dbReference>
<dbReference type="InterPro" id="IPR003961">
    <property type="entry name" value="FN3_dom"/>
</dbReference>
<evidence type="ECO:0000313" key="4">
    <source>
        <dbReference type="EMBL" id="MEQ2169410.1"/>
    </source>
</evidence>
<dbReference type="PANTHER" id="PTHR44170">
    <property type="entry name" value="PROTEIN SIDEKICK"/>
    <property type="match status" value="1"/>
</dbReference>
<evidence type="ECO:0000313" key="5">
    <source>
        <dbReference type="Proteomes" id="UP001476798"/>
    </source>
</evidence>
<dbReference type="Pfam" id="PF00041">
    <property type="entry name" value="fn3"/>
    <property type="match status" value="2"/>
</dbReference>
<sequence length="259" mass="28431">MITSYPNTTLATQGEEKKMSCTAHGEKPIMVRWEKEERIINPETSRYVVSVKEVGDEVISTLQPPDPPEVEIREVKDRTIALRWTMGFDGNSPITGFDIESKNKSASWDTAQKTKDVSPQLNQATIIDLHPSSTYNIRMFAKNLIGKSEASNELTITTDEAAPDGPPQDVQLEALSSQSIRVTWRNGAIRGYQVGYREYSSGGNYQFSVISVETTGDNAESLVLDNLKKFTQYGVVVQASNSAGTGPSSTEVAATTLED</sequence>
<comment type="caution">
    <text evidence="4">The sequence shown here is derived from an EMBL/GenBank/DDBJ whole genome shotgun (WGS) entry which is preliminary data.</text>
</comment>
<dbReference type="InterPro" id="IPR036179">
    <property type="entry name" value="Ig-like_dom_sf"/>
</dbReference>
<feature type="domain" description="Fibronectin type-III" evidence="3">
    <location>
        <begin position="166"/>
        <end position="259"/>
    </location>
</feature>
<keyword evidence="5" id="KW-1185">Reference proteome</keyword>
<organism evidence="4 5">
    <name type="scientific">Goodea atripinnis</name>
    <dbReference type="NCBI Taxonomy" id="208336"/>
    <lineage>
        <taxon>Eukaryota</taxon>
        <taxon>Metazoa</taxon>
        <taxon>Chordata</taxon>
        <taxon>Craniata</taxon>
        <taxon>Vertebrata</taxon>
        <taxon>Euteleostomi</taxon>
        <taxon>Actinopterygii</taxon>
        <taxon>Neopterygii</taxon>
        <taxon>Teleostei</taxon>
        <taxon>Neoteleostei</taxon>
        <taxon>Acanthomorphata</taxon>
        <taxon>Ovalentaria</taxon>
        <taxon>Atherinomorphae</taxon>
        <taxon>Cyprinodontiformes</taxon>
        <taxon>Goodeidae</taxon>
        <taxon>Goodea</taxon>
    </lineage>
</organism>
<dbReference type="SUPFAM" id="SSF48726">
    <property type="entry name" value="Immunoglobulin"/>
    <property type="match status" value="1"/>
</dbReference>
<reference evidence="4 5" key="1">
    <citation type="submission" date="2021-06" db="EMBL/GenBank/DDBJ databases">
        <authorList>
            <person name="Palmer J.M."/>
        </authorList>
    </citation>
    <scope>NUCLEOTIDE SEQUENCE [LARGE SCALE GENOMIC DNA]</scope>
    <source>
        <strain evidence="4 5">GA_2019</strain>
        <tissue evidence="4">Muscle</tissue>
    </source>
</reference>
<proteinExistence type="predicted"/>
<dbReference type="EMBL" id="JAHRIO010032866">
    <property type="protein sequence ID" value="MEQ2169410.1"/>
    <property type="molecule type" value="Genomic_DNA"/>
</dbReference>
<dbReference type="Proteomes" id="UP001476798">
    <property type="component" value="Unassembled WGS sequence"/>
</dbReference>
<evidence type="ECO:0000256" key="1">
    <source>
        <dbReference type="ARBA" id="ARBA00023157"/>
    </source>
</evidence>